<dbReference type="Proteomes" id="UP001187192">
    <property type="component" value="Unassembled WGS sequence"/>
</dbReference>
<comment type="caution">
    <text evidence="2">The sequence shown here is derived from an EMBL/GenBank/DDBJ whole genome shotgun (WGS) entry which is preliminary data.</text>
</comment>
<dbReference type="AlphaFoldDB" id="A0AA88J0W5"/>
<evidence type="ECO:0000256" key="1">
    <source>
        <dbReference type="SAM" id="MobiDB-lite"/>
    </source>
</evidence>
<feature type="compositionally biased region" description="Polar residues" evidence="1">
    <location>
        <begin position="32"/>
        <end position="41"/>
    </location>
</feature>
<sequence>MSILAKTMDHLPHTVTLGAKASMEFPSTITISRPQADSTKVSVRPHQPQPKTPCHLVPPKEAH</sequence>
<evidence type="ECO:0000313" key="2">
    <source>
        <dbReference type="EMBL" id="GMN59105.1"/>
    </source>
</evidence>
<gene>
    <name evidence="2" type="ORF">TIFTF001_028202</name>
</gene>
<dbReference type="EMBL" id="BTGU01000084">
    <property type="protein sequence ID" value="GMN59105.1"/>
    <property type="molecule type" value="Genomic_DNA"/>
</dbReference>
<proteinExistence type="predicted"/>
<protein>
    <submittedName>
        <fullName evidence="2">Uncharacterized protein</fullName>
    </submittedName>
</protein>
<accession>A0AA88J0W5</accession>
<evidence type="ECO:0000313" key="3">
    <source>
        <dbReference type="Proteomes" id="UP001187192"/>
    </source>
</evidence>
<organism evidence="2 3">
    <name type="scientific">Ficus carica</name>
    <name type="common">Common fig</name>
    <dbReference type="NCBI Taxonomy" id="3494"/>
    <lineage>
        <taxon>Eukaryota</taxon>
        <taxon>Viridiplantae</taxon>
        <taxon>Streptophyta</taxon>
        <taxon>Embryophyta</taxon>
        <taxon>Tracheophyta</taxon>
        <taxon>Spermatophyta</taxon>
        <taxon>Magnoliopsida</taxon>
        <taxon>eudicotyledons</taxon>
        <taxon>Gunneridae</taxon>
        <taxon>Pentapetalae</taxon>
        <taxon>rosids</taxon>
        <taxon>fabids</taxon>
        <taxon>Rosales</taxon>
        <taxon>Moraceae</taxon>
        <taxon>Ficeae</taxon>
        <taxon>Ficus</taxon>
    </lineage>
</organism>
<feature type="region of interest" description="Disordered" evidence="1">
    <location>
        <begin position="32"/>
        <end position="63"/>
    </location>
</feature>
<name>A0AA88J0W5_FICCA</name>
<keyword evidence="3" id="KW-1185">Reference proteome</keyword>
<reference evidence="2" key="1">
    <citation type="submission" date="2023-07" db="EMBL/GenBank/DDBJ databases">
        <title>draft genome sequence of fig (Ficus carica).</title>
        <authorList>
            <person name="Takahashi T."/>
            <person name="Nishimura K."/>
        </authorList>
    </citation>
    <scope>NUCLEOTIDE SEQUENCE</scope>
</reference>